<keyword evidence="3" id="KW-1185">Reference proteome</keyword>
<dbReference type="Gene3D" id="3.10.450.50">
    <property type="match status" value="1"/>
</dbReference>
<evidence type="ECO:0000313" key="2">
    <source>
        <dbReference type="EMBL" id="MCZ4551054.1"/>
    </source>
</evidence>
<dbReference type="Proteomes" id="UP001067235">
    <property type="component" value="Unassembled WGS sequence"/>
</dbReference>
<comment type="caution">
    <text evidence="2">The sequence shown here is derived from an EMBL/GenBank/DDBJ whole genome shotgun (WGS) entry which is preliminary data.</text>
</comment>
<evidence type="ECO:0000313" key="3">
    <source>
        <dbReference type="Proteomes" id="UP001067235"/>
    </source>
</evidence>
<dbReference type="InterPro" id="IPR032710">
    <property type="entry name" value="NTF2-like_dom_sf"/>
</dbReference>
<dbReference type="EMBL" id="JAPWIE010000004">
    <property type="protein sequence ID" value="MCZ4551054.1"/>
    <property type="molecule type" value="Genomic_DNA"/>
</dbReference>
<name>A0ABT4MVL8_GORRU</name>
<protein>
    <submittedName>
        <fullName evidence="2">Nuclear transport factor 2 family protein</fullName>
    </submittedName>
</protein>
<dbReference type="SUPFAM" id="SSF54427">
    <property type="entry name" value="NTF2-like"/>
    <property type="match status" value="1"/>
</dbReference>
<feature type="domain" description="SnoaL-like" evidence="1">
    <location>
        <begin position="26"/>
        <end position="114"/>
    </location>
</feature>
<dbReference type="Pfam" id="PF12680">
    <property type="entry name" value="SnoaL_2"/>
    <property type="match status" value="1"/>
</dbReference>
<accession>A0ABT4MVL8</accession>
<proteinExistence type="predicted"/>
<dbReference type="RefSeq" id="WP_301571780.1">
    <property type="nucleotide sequence ID" value="NZ_JAPWIE010000004.1"/>
</dbReference>
<sequence>MVNKEAIVRDLFGMWGDGIESCKQSWIKYADENIVWWNSGRGSVEGMAANLSAMDQMGSALGISRLEVTIKNILAGDEIVFVERLEDYYRADGTHIKQVPVAGVFTFRDGKLVELRDYCVDWLTDYVAELQK</sequence>
<reference evidence="2" key="1">
    <citation type="submission" date="2022-12" db="EMBL/GenBank/DDBJ databases">
        <authorList>
            <person name="Krivoruchko A.V."/>
            <person name="Elkin A."/>
        </authorList>
    </citation>
    <scope>NUCLEOTIDE SEQUENCE</scope>
    <source>
        <strain evidence="2">IEGM 1388</strain>
    </source>
</reference>
<dbReference type="InterPro" id="IPR037401">
    <property type="entry name" value="SnoaL-like"/>
</dbReference>
<organism evidence="2 3">
    <name type="scientific">Gordonia rubripertincta</name>
    <name type="common">Rhodococcus corallinus</name>
    <dbReference type="NCBI Taxonomy" id="36822"/>
    <lineage>
        <taxon>Bacteria</taxon>
        <taxon>Bacillati</taxon>
        <taxon>Actinomycetota</taxon>
        <taxon>Actinomycetes</taxon>
        <taxon>Mycobacteriales</taxon>
        <taxon>Gordoniaceae</taxon>
        <taxon>Gordonia</taxon>
    </lineage>
</organism>
<evidence type="ECO:0000259" key="1">
    <source>
        <dbReference type="Pfam" id="PF12680"/>
    </source>
</evidence>
<gene>
    <name evidence="2" type="ORF">O4213_13770</name>
</gene>